<feature type="compositionally biased region" description="Low complexity" evidence="1">
    <location>
        <begin position="1"/>
        <end position="18"/>
    </location>
</feature>
<organism evidence="3 4">
    <name type="scientific">Bradyrhizobium septentrionale</name>
    <dbReference type="NCBI Taxonomy" id="1404411"/>
    <lineage>
        <taxon>Bacteria</taxon>
        <taxon>Pseudomonadati</taxon>
        <taxon>Pseudomonadota</taxon>
        <taxon>Alphaproteobacteria</taxon>
        <taxon>Hyphomicrobiales</taxon>
        <taxon>Nitrobacteraceae</taxon>
        <taxon>Bradyrhizobium</taxon>
    </lineage>
</organism>
<accession>A0ABZ2P964</accession>
<dbReference type="Proteomes" id="UP001432046">
    <property type="component" value="Chromosome"/>
</dbReference>
<protein>
    <submittedName>
        <fullName evidence="3">Helix-turn-helix domain-containing protein</fullName>
    </submittedName>
</protein>
<sequence length="96" mass="10857">MDKSNPDLPQQPDLSQPDFSHRLALSINEASRLARVGRTQLYEALQAGELKAKKRGATTLILPAELKRWIESLPDYVPEIARRKPRRKSPAVRLVS</sequence>
<keyword evidence="4" id="KW-1185">Reference proteome</keyword>
<proteinExistence type="predicted"/>
<dbReference type="InterPro" id="IPR041657">
    <property type="entry name" value="HTH_17"/>
</dbReference>
<dbReference type="RefSeq" id="WP_338689302.1">
    <property type="nucleotide sequence ID" value="NZ_CP147711.1"/>
</dbReference>
<feature type="domain" description="Helix-turn-helix" evidence="2">
    <location>
        <begin position="25"/>
        <end position="72"/>
    </location>
</feature>
<dbReference type="EMBL" id="CP147711">
    <property type="protein sequence ID" value="WXC83772.1"/>
    <property type="molecule type" value="Genomic_DNA"/>
</dbReference>
<name>A0ABZ2P964_9BRAD</name>
<evidence type="ECO:0000313" key="3">
    <source>
        <dbReference type="EMBL" id="WXC83772.1"/>
    </source>
</evidence>
<evidence type="ECO:0000259" key="2">
    <source>
        <dbReference type="Pfam" id="PF12728"/>
    </source>
</evidence>
<gene>
    <name evidence="3" type="ORF">WDK88_20435</name>
</gene>
<evidence type="ECO:0000256" key="1">
    <source>
        <dbReference type="SAM" id="MobiDB-lite"/>
    </source>
</evidence>
<dbReference type="Pfam" id="PF12728">
    <property type="entry name" value="HTH_17"/>
    <property type="match status" value="1"/>
</dbReference>
<reference evidence="3" key="1">
    <citation type="journal article" date="2021" name="Int. J. Syst. Evol. Microbiol.">
        <title>Bradyrhizobium septentrionale sp. nov. (sv. septentrionale) and Bradyrhizobium quebecense sp. nov. (sv. septentrionale) associated with legumes native to Canada possess rearranged symbiosis genes and numerous insertion sequences.</title>
        <authorList>
            <person name="Bromfield E.S.P."/>
            <person name="Cloutier S."/>
        </authorList>
    </citation>
    <scope>NUCLEOTIDE SEQUENCE</scope>
    <source>
        <strain evidence="3">5S5</strain>
    </source>
</reference>
<evidence type="ECO:0000313" key="4">
    <source>
        <dbReference type="Proteomes" id="UP001432046"/>
    </source>
</evidence>
<reference evidence="3" key="2">
    <citation type="submission" date="2024-03" db="EMBL/GenBank/DDBJ databases">
        <authorList>
            <person name="Bromfield E.S.P."/>
            <person name="Cloutier S."/>
        </authorList>
    </citation>
    <scope>NUCLEOTIDE SEQUENCE</scope>
    <source>
        <strain evidence="3">5S5</strain>
    </source>
</reference>
<feature type="region of interest" description="Disordered" evidence="1">
    <location>
        <begin position="1"/>
        <end position="20"/>
    </location>
</feature>